<dbReference type="OrthoDB" id="5376931at2"/>
<evidence type="ECO:0000313" key="1">
    <source>
        <dbReference type="EMBL" id="RKG89318.1"/>
    </source>
</evidence>
<proteinExistence type="predicted"/>
<sequence length="1230" mass="132538">MESPGAVRPRRRLKRILAGTLLVLVATVVLLLATGAVLLHHLDHPWLKQRIVSQVEAASGLRVDYQAARVAVLSGLRLEGLVVRTPPPFEAAAPELLRVGTLEAHWSPGDLLSQTPRVERVVARDVVFTQVADEAGPTSLDAVTGPEAPEPAPLEAPLGASRQAADFLSSAPPFGKIELSGISLGYVRVHNGAVVDRWSLRGLAAMVEAKRHDGEWKLFAELGQPGRPLPLVLGREAPTVPPAQAELELALSAEVGASAARARVDLDVARQSFDPRFTVRTLLHGAVSAKFNGEQQHITVDLDRTRLTDSAEVQAQLVLPDAANLPPVLNRALADVDLGRLLQALPPDLRPITLERGKVHLDAQDVTLSAMPQLGAQGRLGLEVEVAALQHAQDSLRLSLGGGRISLTATPDPQQGLTAQLGFALQGLDIRGPSALRIPKASGELKGHQLRPDPASPLQVAGDVVLSGMVEALEARASGLQVVAKRLGLQLQAPLAGKPPFTLKADMPVELLQVVTAEGRELLKGPVTVKLHASDVFPGWEDPQRSRARARLDLDAGTLHASLDATKGTDDLAYTLDVQTPDLVVARPFLPDEVAAHLPWKQLGVAVASKGKLTALFSASPRVEHRTELRLQRPGWDDVTARDATFVLSSHGDSWRHQGELDLQVEGLRIGDSDAGAQHQRLTVDMDRRKPSLRLGLTSQAGLKVTVDAALAFDRKTRGLRVDVKGDLPPLGPLSPLLVRARVPKELEPSRMAFTGEVHGTLFGLLAGIAPDGTPRLTPDPLRTIAFEGTAVVDGQGLRWRQDGLSINLPQANWKAESHVDGSRRSLHSHLTAEKLSVNLNDRRLSLAGVSSETTVSFTDKLEAAEIEGRHEVKVRTLEQKPALPYPLPVQDLEASFTLRHQPHGVIHVPDLKLSNPGTGTQLNIQGRLDLSDGRRRLAFRGALEQDLARIAQPGRIESSGKVSVDFRVASPDLVSFRTLSHLVFQNVNLRMPESGIAIETLDGSVPLAENVQFSEGQARLMNDSDVNPYSMLRFADQHPLMSGSSFVSVGRITTPMLTIAPLAGNLSIHQNVVSMSQLEMGVRGGRITGQCLLDWQGKNSTLEAHVRATGVKSSRGEPFDGNAAVVISARERSVNGRAEILRIGNRHLLDLLDLEDPRHVDPATNRVRYALGLGYPEHVRVSFNHGFGSLRITMGGLARLISIDEIRGIPMGPLVDRMLLSLTPPEATP</sequence>
<protein>
    <recommendedName>
        <fullName evidence="3">AsmA family protein</fullName>
    </recommendedName>
</protein>
<dbReference type="Proteomes" id="UP000268094">
    <property type="component" value="Unassembled WGS sequence"/>
</dbReference>
<organism evidence="1 2">
    <name type="scientific">Corallococcus terminator</name>
    <dbReference type="NCBI Taxonomy" id="2316733"/>
    <lineage>
        <taxon>Bacteria</taxon>
        <taxon>Pseudomonadati</taxon>
        <taxon>Myxococcota</taxon>
        <taxon>Myxococcia</taxon>
        <taxon>Myxococcales</taxon>
        <taxon>Cystobacterineae</taxon>
        <taxon>Myxococcaceae</taxon>
        <taxon>Corallococcus</taxon>
    </lineage>
</organism>
<dbReference type="GO" id="GO:0005886">
    <property type="term" value="C:plasma membrane"/>
    <property type="evidence" value="ECO:0007669"/>
    <property type="project" value="TreeGrafter"/>
</dbReference>
<name>A0A3A8J2W8_9BACT</name>
<dbReference type="AlphaFoldDB" id="A0A3A8J2W8"/>
<dbReference type="EMBL" id="RAVZ01000069">
    <property type="protein sequence ID" value="RKG89318.1"/>
    <property type="molecule type" value="Genomic_DNA"/>
</dbReference>
<keyword evidence="2" id="KW-1185">Reference proteome</keyword>
<accession>A0A3A8J2W8</accession>
<dbReference type="PANTHER" id="PTHR30441:SF4">
    <property type="entry name" value="PROTEIN ASMA"/>
    <property type="match status" value="1"/>
</dbReference>
<evidence type="ECO:0000313" key="2">
    <source>
        <dbReference type="Proteomes" id="UP000268094"/>
    </source>
</evidence>
<dbReference type="PANTHER" id="PTHR30441">
    <property type="entry name" value="DUF748 DOMAIN-CONTAINING PROTEIN"/>
    <property type="match status" value="1"/>
</dbReference>
<reference evidence="2" key="1">
    <citation type="submission" date="2018-09" db="EMBL/GenBank/DDBJ databases">
        <authorList>
            <person name="Livingstone P.G."/>
            <person name="Whitworth D.E."/>
        </authorList>
    </citation>
    <scope>NUCLEOTIDE SEQUENCE [LARGE SCALE GENOMIC DNA]</scope>
    <source>
        <strain evidence="2">CA054A</strain>
    </source>
</reference>
<evidence type="ECO:0008006" key="3">
    <source>
        <dbReference type="Google" id="ProtNLM"/>
    </source>
</evidence>
<dbReference type="InterPro" id="IPR052894">
    <property type="entry name" value="AsmA-related"/>
</dbReference>
<dbReference type="GO" id="GO:0090313">
    <property type="term" value="P:regulation of protein targeting to membrane"/>
    <property type="evidence" value="ECO:0007669"/>
    <property type="project" value="TreeGrafter"/>
</dbReference>
<gene>
    <name evidence="1" type="ORF">D7V88_12900</name>
</gene>
<comment type="caution">
    <text evidence="1">The sequence shown here is derived from an EMBL/GenBank/DDBJ whole genome shotgun (WGS) entry which is preliminary data.</text>
</comment>